<proteinExistence type="predicted"/>
<dbReference type="EMBL" id="BAAFJT010000001">
    <property type="protein sequence ID" value="GAB0179318.1"/>
    <property type="molecule type" value="Genomic_DNA"/>
</dbReference>
<sequence length="478" mass="54527">MSKWRTVTSGVLQGSVLGPALFNIFVGDMDNGIECTLSKFADNTKLCGVVDMLEGRDAIQRDLDRLERWARVNHMKFNKAKCKVLHVGQCNPKHNYRLGGEWIESSPQEKDLGVLVDEKLNMSRQCVLAAQKANRVLGCIKRSVTSRSREVILPLYSALVRPHLEYCIQLWGSQYRRDMELLERVQRRAMKLIRGLEHLSCEDRLRELGLFSLEKRRLRGDLTAAFQYLKGPTGKLQILDVLVSLTSAIDQSFLSVKCNHVGFMAVPKKSSSGNLHQIPGRTFSMSTKGPNLTYMPQGKKYKGLGDLDRLDRWAEANCMRFNKAQCWVLHLGHNNPRQCHRLGAEWLESCLKEKDLGVLVDSQLNMSQQCAQVAKKANSILACIRNSVASRTREGIAPLYSALVRPHLESCVQFWAPHYKKDIEVLECIQRRAMKLVKGLEHKSYEEWLRELGFFSLEKEKEAEGRPPHSLQLPERRS</sequence>
<evidence type="ECO:0000259" key="1">
    <source>
        <dbReference type="Pfam" id="PF00078"/>
    </source>
</evidence>
<protein>
    <submittedName>
        <fullName evidence="2">Mitochondrial enolase superfamily member 1</fullName>
    </submittedName>
</protein>
<dbReference type="Pfam" id="PF00078">
    <property type="entry name" value="RVT_1"/>
    <property type="match status" value="1"/>
</dbReference>
<reference evidence="2 3" key="1">
    <citation type="submission" date="2024-06" db="EMBL/GenBank/DDBJ databases">
        <title>The draft genome of Grus japonensis, version 3.</title>
        <authorList>
            <person name="Nabeshima K."/>
            <person name="Suzuki S."/>
            <person name="Onuma M."/>
        </authorList>
    </citation>
    <scope>NUCLEOTIDE SEQUENCE [LARGE SCALE GENOMIC DNA]</scope>
    <source>
        <strain evidence="2 3">451A</strain>
    </source>
</reference>
<dbReference type="PANTHER" id="PTHR33332">
    <property type="entry name" value="REVERSE TRANSCRIPTASE DOMAIN-CONTAINING PROTEIN"/>
    <property type="match status" value="1"/>
</dbReference>
<evidence type="ECO:0000313" key="2">
    <source>
        <dbReference type="EMBL" id="GAB0179318.1"/>
    </source>
</evidence>
<evidence type="ECO:0000313" key="3">
    <source>
        <dbReference type="Proteomes" id="UP001623348"/>
    </source>
</evidence>
<dbReference type="InterPro" id="IPR000477">
    <property type="entry name" value="RT_dom"/>
</dbReference>
<dbReference type="AlphaFoldDB" id="A0ABC9W2K9"/>
<keyword evidence="3" id="KW-1185">Reference proteome</keyword>
<gene>
    <name evidence="2" type="ORF">GRJ2_000397100</name>
</gene>
<accession>A0ABC9W2K9</accession>
<name>A0ABC9W2K9_GRUJA</name>
<feature type="domain" description="Reverse transcriptase" evidence="1">
    <location>
        <begin position="4"/>
        <end position="92"/>
    </location>
</feature>
<dbReference type="Proteomes" id="UP001623348">
    <property type="component" value="Unassembled WGS sequence"/>
</dbReference>
<organism evidence="2 3">
    <name type="scientific">Grus japonensis</name>
    <name type="common">Japanese crane</name>
    <name type="synonym">Red-crowned crane</name>
    <dbReference type="NCBI Taxonomy" id="30415"/>
    <lineage>
        <taxon>Eukaryota</taxon>
        <taxon>Metazoa</taxon>
        <taxon>Chordata</taxon>
        <taxon>Craniata</taxon>
        <taxon>Vertebrata</taxon>
        <taxon>Euteleostomi</taxon>
        <taxon>Archelosauria</taxon>
        <taxon>Archosauria</taxon>
        <taxon>Dinosauria</taxon>
        <taxon>Saurischia</taxon>
        <taxon>Theropoda</taxon>
        <taxon>Coelurosauria</taxon>
        <taxon>Aves</taxon>
        <taxon>Neognathae</taxon>
        <taxon>Neoaves</taxon>
        <taxon>Gruiformes</taxon>
        <taxon>Gruidae</taxon>
        <taxon>Grus</taxon>
    </lineage>
</organism>
<comment type="caution">
    <text evidence="2">The sequence shown here is derived from an EMBL/GenBank/DDBJ whole genome shotgun (WGS) entry which is preliminary data.</text>
</comment>